<accession>A0A101EP39</accession>
<keyword evidence="2" id="KW-0808">Transferase</keyword>
<dbReference type="GO" id="GO:0016740">
    <property type="term" value="F:transferase activity"/>
    <property type="evidence" value="ECO:0007669"/>
    <property type="project" value="UniProtKB-KW"/>
</dbReference>
<sequence>MNIAILNHYASIPEVGSAETRHFELAKRFVREGHRVDIYVGDFSHLTGKRWSEMFGWSFSKDGADFIVVETREYIGNSLSRLLSSIDYYRNGRKKIIQSRYDVIIASSPHPFSWSL</sequence>
<feature type="domain" description="Glycosyltransferase subfamily 4-like N-terminal" evidence="1">
    <location>
        <begin position="19"/>
        <end position="115"/>
    </location>
</feature>
<gene>
    <name evidence="2" type="ORF">XD57_1581</name>
</gene>
<feature type="non-terminal residue" evidence="2">
    <location>
        <position position="116"/>
    </location>
</feature>
<dbReference type="SUPFAM" id="SSF53756">
    <property type="entry name" value="UDP-Glycosyltransferase/glycogen phosphorylase"/>
    <property type="match status" value="1"/>
</dbReference>
<protein>
    <submittedName>
        <fullName evidence="2">Glycosyl transferase, group 1</fullName>
    </submittedName>
</protein>
<organism evidence="2 3">
    <name type="scientific">Thermotoga petrophila</name>
    <dbReference type="NCBI Taxonomy" id="93929"/>
    <lineage>
        <taxon>Bacteria</taxon>
        <taxon>Thermotogati</taxon>
        <taxon>Thermotogota</taxon>
        <taxon>Thermotogae</taxon>
        <taxon>Thermotogales</taxon>
        <taxon>Thermotogaceae</taxon>
        <taxon>Thermotoga</taxon>
    </lineage>
</organism>
<reference evidence="2 3" key="1">
    <citation type="journal article" date="2015" name="MBio">
        <title>Genome-Resolved Metagenomic Analysis Reveals Roles for Candidate Phyla and Other Microbial Community Members in Biogeochemical Transformations in Oil Reservoirs.</title>
        <authorList>
            <person name="Hu P."/>
            <person name="Tom L."/>
            <person name="Singh A."/>
            <person name="Thomas B.C."/>
            <person name="Baker B.J."/>
            <person name="Piceno Y.M."/>
            <person name="Andersen G.L."/>
            <person name="Banfield J.F."/>
        </authorList>
    </citation>
    <scope>NUCLEOTIDE SEQUENCE [LARGE SCALE GENOMIC DNA]</scope>
    <source>
        <strain evidence="2">46_26</strain>
    </source>
</reference>
<dbReference type="InterPro" id="IPR028098">
    <property type="entry name" value="Glyco_trans_4-like_N"/>
</dbReference>
<evidence type="ECO:0000313" key="3">
    <source>
        <dbReference type="Proteomes" id="UP000058636"/>
    </source>
</evidence>
<evidence type="ECO:0000313" key="2">
    <source>
        <dbReference type="EMBL" id="KUK22323.1"/>
    </source>
</evidence>
<dbReference type="PATRIC" id="fig|93930.3.peg.680"/>
<dbReference type="Gene3D" id="3.40.50.2000">
    <property type="entry name" value="Glycogen Phosphorylase B"/>
    <property type="match status" value="1"/>
</dbReference>
<dbReference type="EMBL" id="LGFG01000192">
    <property type="protein sequence ID" value="KUK22323.1"/>
    <property type="molecule type" value="Genomic_DNA"/>
</dbReference>
<comment type="caution">
    <text evidence="2">The sequence shown here is derived from an EMBL/GenBank/DDBJ whole genome shotgun (WGS) entry which is preliminary data.</text>
</comment>
<proteinExistence type="predicted"/>
<evidence type="ECO:0000259" key="1">
    <source>
        <dbReference type="Pfam" id="PF13439"/>
    </source>
</evidence>
<dbReference type="AlphaFoldDB" id="A0A101EP39"/>
<dbReference type="Proteomes" id="UP000058636">
    <property type="component" value="Unassembled WGS sequence"/>
</dbReference>
<dbReference type="Pfam" id="PF13439">
    <property type="entry name" value="Glyco_transf_4"/>
    <property type="match status" value="1"/>
</dbReference>
<name>A0A101EP39_9THEM</name>